<name>U6FR41_ECHGR</name>
<evidence type="ECO:0000313" key="2">
    <source>
        <dbReference type="Proteomes" id="UP000492820"/>
    </source>
</evidence>
<gene>
    <name evidence="1" type="ORF">EgrG_000313100</name>
</gene>
<organism evidence="1">
    <name type="scientific">Echinococcus granulosus</name>
    <name type="common">Hydatid tapeworm</name>
    <dbReference type="NCBI Taxonomy" id="6210"/>
    <lineage>
        <taxon>Eukaryota</taxon>
        <taxon>Metazoa</taxon>
        <taxon>Spiralia</taxon>
        <taxon>Lophotrochozoa</taxon>
        <taxon>Platyhelminthes</taxon>
        <taxon>Cestoda</taxon>
        <taxon>Eucestoda</taxon>
        <taxon>Cyclophyllidea</taxon>
        <taxon>Taeniidae</taxon>
        <taxon>Echinococcus</taxon>
        <taxon>Echinococcus granulosus group</taxon>
    </lineage>
</organism>
<dbReference type="EMBL" id="CBLN010003739">
    <property type="protein sequence ID" value="CDI70117.1"/>
    <property type="molecule type" value="Genomic_DNA"/>
</dbReference>
<dbReference type="Proteomes" id="UP000492820">
    <property type="component" value="Unassembled WGS sequence"/>
</dbReference>
<protein>
    <submittedName>
        <fullName evidence="1 3">Expressed protein</fullName>
    </submittedName>
</protein>
<evidence type="ECO:0000313" key="3">
    <source>
        <dbReference type="WBParaSite" id="EgrG_000313100"/>
    </source>
</evidence>
<sequence>MVFPFSCWLHILYCCNTKPLIQEASGELCRFQLSRSRRCREPDHPVIDYVQCRHVKMTRKSKNRLGGFYGKGICPMKFKRIDSWLLMVSDLFQVGRILAASLQETEKSPQNITNAKAVIWVPWK</sequence>
<reference evidence="3" key="2">
    <citation type="submission" date="2020-10" db="UniProtKB">
        <authorList>
            <consortium name="WormBaseParasite"/>
        </authorList>
    </citation>
    <scope>IDENTIFICATION</scope>
</reference>
<dbReference type="AlphaFoldDB" id="U6FR41"/>
<accession>U6FR41</accession>
<evidence type="ECO:0000313" key="1">
    <source>
        <dbReference type="EMBL" id="CDI70117.1"/>
    </source>
</evidence>
<proteinExistence type="predicted"/>
<dbReference type="WBParaSite" id="EgrG_000313100">
    <property type="protein sequence ID" value="EgrG_000313100"/>
    <property type="gene ID" value="EgrG_000313100"/>
</dbReference>
<reference evidence="1 2" key="1">
    <citation type="journal article" date="2013" name="Nature">
        <title>The genomes of four tapeworm species reveal adaptations to parasitism.</title>
        <authorList>
            <person name="Tsai I.J."/>
            <person name="Zarowiecki M."/>
            <person name="Holroyd N."/>
            <person name="Garciarrubio A."/>
            <person name="Sanchez-Flores A."/>
            <person name="Brooks K.L."/>
            <person name="Tracey A."/>
            <person name="Bobes R.J."/>
            <person name="Fragoso G."/>
            <person name="Sciutto E."/>
            <person name="Aslett M."/>
            <person name="Beasley H."/>
            <person name="Bennett H.M."/>
            <person name="Cai J."/>
            <person name="Camicia F."/>
            <person name="Clark R."/>
            <person name="Cucher M."/>
            <person name="De Silva N."/>
            <person name="Day T.A."/>
            <person name="Deplazes P."/>
            <person name="Estrada K."/>
            <person name="Fernandez C."/>
            <person name="Holland P.W."/>
            <person name="Hou J."/>
            <person name="Hu S."/>
            <person name="Huckvale T."/>
            <person name="Hung S.S."/>
            <person name="Kamenetzky L."/>
            <person name="Keane J.A."/>
            <person name="Kiss F."/>
            <person name="Koziol U."/>
            <person name="Lambert O."/>
            <person name="Liu K."/>
            <person name="Luo X."/>
            <person name="Luo Y."/>
            <person name="Macchiaroli N."/>
            <person name="Nichol S."/>
            <person name="Paps J."/>
            <person name="Parkinson J."/>
            <person name="Pouchkina-Stantcheva N."/>
            <person name="Riddiford N."/>
            <person name="Rosenzvit M."/>
            <person name="Salinas G."/>
            <person name="Wasmuth J.D."/>
            <person name="Zamanian M."/>
            <person name="Zheng Y."/>
            <person name="Cai X."/>
            <person name="Soberon X."/>
            <person name="Olson P.D."/>
            <person name="Laclette J.P."/>
            <person name="Brehm K."/>
            <person name="Berriman M."/>
            <person name="Garciarrubio A."/>
            <person name="Bobes R.J."/>
            <person name="Fragoso G."/>
            <person name="Sanchez-Flores A."/>
            <person name="Estrada K."/>
            <person name="Cevallos M.A."/>
            <person name="Morett E."/>
            <person name="Gonzalez V."/>
            <person name="Portillo T."/>
            <person name="Ochoa-Leyva A."/>
            <person name="Jose M.V."/>
            <person name="Sciutto E."/>
            <person name="Landa A."/>
            <person name="Jimenez L."/>
            <person name="Valdes V."/>
            <person name="Carrero J.C."/>
            <person name="Larralde C."/>
            <person name="Morales-Montor J."/>
            <person name="Limon-Lason J."/>
            <person name="Soberon X."/>
            <person name="Laclette J.P."/>
        </authorList>
    </citation>
    <scope>NUCLEOTIDE SEQUENCE [LARGE SCALE GENOMIC DNA]</scope>
</reference>